<keyword evidence="2" id="KW-1185">Reference proteome</keyword>
<gene>
    <name evidence="1" type="ORF">R5W23_001357</name>
</gene>
<accession>A0ABU5F050</accession>
<protein>
    <submittedName>
        <fullName evidence="1">Uncharacterized protein</fullName>
    </submittedName>
</protein>
<sequence>MSRAVVAFSGAEELARYVHTVLCDRDALDPNQSPLVRTPLKRGARVCGLVFHVEGPRLLRTSAVWSADDARIIFYDSSGVRFQDVTLSESPALSEPGPQGPGGG</sequence>
<dbReference type="Proteomes" id="UP001272242">
    <property type="component" value="Unassembled WGS sequence"/>
</dbReference>
<comment type="caution">
    <text evidence="1">The sequence shown here is derived from an EMBL/GenBank/DDBJ whole genome shotgun (WGS) entry which is preliminary data.</text>
</comment>
<proteinExistence type="predicted"/>
<dbReference type="RefSeq" id="WP_320686774.1">
    <property type="nucleotide sequence ID" value="NZ_JAXBLV010000175.1"/>
</dbReference>
<name>A0ABU5F050_9BACT</name>
<dbReference type="EMBL" id="JAXBLV010000175">
    <property type="protein sequence ID" value="MDY3560132.1"/>
    <property type="molecule type" value="Genomic_DNA"/>
</dbReference>
<reference evidence="2" key="1">
    <citation type="journal article" date="2023" name="Mar. Drugs">
        <title>Gemmata algarum, a Novel Planctomycete Isolated from an Algal Mat, Displays Antimicrobial Activity.</title>
        <authorList>
            <person name="Kumar G."/>
            <person name="Kallscheuer N."/>
            <person name="Kashif M."/>
            <person name="Ahamad S."/>
            <person name="Jagadeeshwari U."/>
            <person name="Pannikurungottu S."/>
            <person name="Haufschild T."/>
            <person name="Kabuu M."/>
            <person name="Sasikala C."/>
            <person name="Jogler C."/>
            <person name="Ramana C."/>
        </authorList>
    </citation>
    <scope>NUCLEOTIDE SEQUENCE [LARGE SCALE GENOMIC DNA]</scope>
    <source>
        <strain evidence="2">JC673</strain>
    </source>
</reference>
<organism evidence="1 2">
    <name type="scientific">Gemmata algarum</name>
    <dbReference type="NCBI Taxonomy" id="2975278"/>
    <lineage>
        <taxon>Bacteria</taxon>
        <taxon>Pseudomonadati</taxon>
        <taxon>Planctomycetota</taxon>
        <taxon>Planctomycetia</taxon>
        <taxon>Gemmatales</taxon>
        <taxon>Gemmataceae</taxon>
        <taxon>Gemmata</taxon>
    </lineage>
</organism>
<evidence type="ECO:0000313" key="1">
    <source>
        <dbReference type="EMBL" id="MDY3560132.1"/>
    </source>
</evidence>
<evidence type="ECO:0000313" key="2">
    <source>
        <dbReference type="Proteomes" id="UP001272242"/>
    </source>
</evidence>